<dbReference type="InterPro" id="IPR016181">
    <property type="entry name" value="Acyl_CoA_acyltransferase"/>
</dbReference>
<dbReference type="SUPFAM" id="SSF55729">
    <property type="entry name" value="Acyl-CoA N-acyltransferases (Nat)"/>
    <property type="match status" value="1"/>
</dbReference>
<dbReference type="Pfam" id="PF00583">
    <property type="entry name" value="Acetyltransf_1"/>
    <property type="match status" value="1"/>
</dbReference>
<dbReference type="Gene3D" id="3.40.630.30">
    <property type="match status" value="1"/>
</dbReference>
<organism evidence="2 3">
    <name type="scientific">Streptomyces hoynatensis</name>
    <dbReference type="NCBI Taxonomy" id="1141874"/>
    <lineage>
        <taxon>Bacteria</taxon>
        <taxon>Bacillati</taxon>
        <taxon>Actinomycetota</taxon>
        <taxon>Actinomycetes</taxon>
        <taxon>Kitasatosporales</taxon>
        <taxon>Streptomycetaceae</taxon>
        <taxon>Streptomyces</taxon>
    </lineage>
</organism>
<sequence>MRSRGEVDMGTVFLRRLSRWQAESEREGIGDLYAAAHRDAPGARPLERAEFVRRFTDHDIQQPDFDLVLAGDPGPVGCAWGFRADRGSRWWQSFLDVPAEIDELTQSRQVFVLAGVVVLPQRRRGQLGTRLHRELLSRSRAPLSLALVEPGNAAALAALQSWGWSKAGQLTPADGSPPLETWARR</sequence>
<comment type="caution">
    <text evidence="2">The sequence shown here is derived from an EMBL/GenBank/DDBJ whole genome shotgun (WGS) entry which is preliminary data.</text>
</comment>
<keyword evidence="3" id="KW-1185">Reference proteome</keyword>
<dbReference type="InterPro" id="IPR000182">
    <property type="entry name" value="GNAT_dom"/>
</dbReference>
<name>A0A3A9YWQ3_9ACTN</name>
<proteinExistence type="predicted"/>
<dbReference type="GO" id="GO:0016747">
    <property type="term" value="F:acyltransferase activity, transferring groups other than amino-acyl groups"/>
    <property type="evidence" value="ECO:0007669"/>
    <property type="project" value="InterPro"/>
</dbReference>
<dbReference type="PROSITE" id="PS51186">
    <property type="entry name" value="GNAT"/>
    <property type="match status" value="1"/>
</dbReference>
<evidence type="ECO:0000313" key="3">
    <source>
        <dbReference type="Proteomes" id="UP000272474"/>
    </source>
</evidence>
<dbReference type="Proteomes" id="UP000272474">
    <property type="component" value="Unassembled WGS sequence"/>
</dbReference>
<dbReference type="AlphaFoldDB" id="A0A3A9YWQ3"/>
<protein>
    <submittedName>
        <fullName evidence="2">GNAT family N-acetyltransferase</fullName>
    </submittedName>
</protein>
<reference evidence="2 3" key="1">
    <citation type="journal article" date="2014" name="Int. J. Syst. Evol. Microbiol.">
        <title>Streptomyces hoynatensis sp. nov., isolated from deep marine sediment.</title>
        <authorList>
            <person name="Veyisoglu A."/>
            <person name="Sahin N."/>
        </authorList>
    </citation>
    <scope>NUCLEOTIDE SEQUENCE [LARGE SCALE GENOMIC DNA]</scope>
    <source>
        <strain evidence="2 3">KCTC 29097</strain>
    </source>
</reference>
<accession>A0A3A9YWQ3</accession>
<feature type="domain" description="N-acetyltransferase" evidence="1">
    <location>
        <begin position="30"/>
        <end position="185"/>
    </location>
</feature>
<dbReference type="EMBL" id="RBAL01000010">
    <property type="protein sequence ID" value="RKN40463.1"/>
    <property type="molecule type" value="Genomic_DNA"/>
</dbReference>
<gene>
    <name evidence="2" type="ORF">D7294_18665</name>
</gene>
<keyword evidence="2" id="KW-0808">Transferase</keyword>
<evidence type="ECO:0000313" key="2">
    <source>
        <dbReference type="EMBL" id="RKN40463.1"/>
    </source>
</evidence>
<evidence type="ECO:0000259" key="1">
    <source>
        <dbReference type="PROSITE" id="PS51186"/>
    </source>
</evidence>